<dbReference type="CDD" id="cd13585">
    <property type="entry name" value="PBP2_TMBP_like"/>
    <property type="match status" value="1"/>
</dbReference>
<comment type="subcellular location">
    <subcellularLocation>
        <location evidence="1">Periplasm</location>
    </subcellularLocation>
</comment>
<dbReference type="Gene3D" id="3.40.190.10">
    <property type="entry name" value="Periplasmic binding protein-like II"/>
    <property type="match status" value="2"/>
</dbReference>
<organism evidence="5 6">
    <name type="scientific">Ciceribacter sichuanensis</name>
    <dbReference type="NCBI Taxonomy" id="2949647"/>
    <lineage>
        <taxon>Bacteria</taxon>
        <taxon>Pseudomonadati</taxon>
        <taxon>Pseudomonadota</taxon>
        <taxon>Alphaproteobacteria</taxon>
        <taxon>Hyphomicrobiales</taxon>
        <taxon>Rhizobiaceae</taxon>
        <taxon>Ciceribacter</taxon>
    </lineage>
</organism>
<gene>
    <name evidence="5" type="ORF">NBH20_19495</name>
</gene>
<name>A0ABT0VG04_9HYPH</name>
<evidence type="ECO:0000313" key="6">
    <source>
        <dbReference type="Proteomes" id="UP001155079"/>
    </source>
</evidence>
<feature type="chain" id="PRO_5045329379" evidence="4">
    <location>
        <begin position="25"/>
        <end position="427"/>
    </location>
</feature>
<accession>A0ABT0VG04</accession>
<sequence length="427" mass="46147">MMMKLKTAFLCSVCMLAVPAAVRAQEDACVGKVPTLNVIGQGMPSVTELDKYVGEFNKKWQTTVKINLLGENERRAKARLDASTGAGAYQVLYVDEANTPEYATAGWIYPLADVLPAEYDIADFRVDLANVASYQGKQYFAPFVGGGDILIYRKDVLEKAGLAVPKTLDEMVAGIKAVNDPANKLYGWAARGQRGSGMNVWRWTPFFRGLGGEWMNGDQPAFNSDKGVQATELYIDLMKYAPPGVGTFNWSDSVEAFRGGQVAYLIESDVFGPWMEDPEKSVVKGKVGYAPPPQPLGSAGWAHGFAVSTVGAKDECTKKVAGDFVGWATSKEMEAHRLADGIASDIGRQSTLKSEAFAKAVPAEYIQALLATGSRTQLLIMASPVWPEIGDNLGLALEELFTGTKTDIQATLDEAAFAAEDTLRHAK</sequence>
<feature type="signal peptide" evidence="4">
    <location>
        <begin position="1"/>
        <end position="24"/>
    </location>
</feature>
<dbReference type="InterPro" id="IPR006059">
    <property type="entry name" value="SBP"/>
</dbReference>
<comment type="caution">
    <text evidence="5">The sequence shown here is derived from an EMBL/GenBank/DDBJ whole genome shotgun (WGS) entry which is preliminary data.</text>
</comment>
<protein>
    <submittedName>
        <fullName evidence="5">Sugar ABC transporter substrate-binding protein</fullName>
    </submittedName>
</protein>
<dbReference type="PANTHER" id="PTHR43649">
    <property type="entry name" value="ARABINOSE-BINDING PROTEIN-RELATED"/>
    <property type="match status" value="1"/>
</dbReference>
<dbReference type="EMBL" id="JAMQAY010000008">
    <property type="protein sequence ID" value="MCM2403360.1"/>
    <property type="molecule type" value="Genomic_DNA"/>
</dbReference>
<keyword evidence="4" id="KW-0732">Signal</keyword>
<dbReference type="RefSeq" id="WP_250946300.1">
    <property type="nucleotide sequence ID" value="NZ_JAMQAY010000008.1"/>
</dbReference>
<dbReference type="Proteomes" id="UP001155079">
    <property type="component" value="Unassembled WGS sequence"/>
</dbReference>
<dbReference type="Pfam" id="PF01547">
    <property type="entry name" value="SBP_bac_1"/>
    <property type="match status" value="1"/>
</dbReference>
<evidence type="ECO:0000256" key="4">
    <source>
        <dbReference type="SAM" id="SignalP"/>
    </source>
</evidence>
<evidence type="ECO:0000313" key="5">
    <source>
        <dbReference type="EMBL" id="MCM2403360.1"/>
    </source>
</evidence>
<reference evidence="5 6" key="1">
    <citation type="submission" date="2022-06" db="EMBL/GenBank/DDBJ databases">
        <authorList>
            <person name="Sun Q."/>
        </authorList>
    </citation>
    <scope>NUCLEOTIDE SEQUENCE [LARGE SCALE GENOMIC DNA]</scope>
    <source>
        <strain evidence="5 6">S153</strain>
    </source>
</reference>
<comment type="similarity">
    <text evidence="2">Belongs to the bacterial solute-binding protein 1 family.</text>
</comment>
<dbReference type="InterPro" id="IPR050490">
    <property type="entry name" value="Bact_solute-bd_prot1"/>
</dbReference>
<evidence type="ECO:0000256" key="3">
    <source>
        <dbReference type="ARBA" id="ARBA00022764"/>
    </source>
</evidence>
<keyword evidence="3" id="KW-0574">Periplasm</keyword>
<keyword evidence="6" id="KW-1185">Reference proteome</keyword>
<evidence type="ECO:0000256" key="1">
    <source>
        <dbReference type="ARBA" id="ARBA00004418"/>
    </source>
</evidence>
<evidence type="ECO:0000256" key="2">
    <source>
        <dbReference type="ARBA" id="ARBA00008520"/>
    </source>
</evidence>
<dbReference type="SUPFAM" id="SSF53850">
    <property type="entry name" value="Periplasmic binding protein-like II"/>
    <property type="match status" value="1"/>
</dbReference>
<proteinExistence type="inferred from homology"/>
<dbReference type="PANTHER" id="PTHR43649:SF12">
    <property type="entry name" value="DIACETYLCHITOBIOSE BINDING PROTEIN DASA"/>
    <property type="match status" value="1"/>
</dbReference>